<dbReference type="Proteomes" id="UP000228947">
    <property type="component" value="Unassembled WGS sequence"/>
</dbReference>
<evidence type="ECO:0000256" key="3">
    <source>
        <dbReference type="SAM" id="SignalP"/>
    </source>
</evidence>
<proteinExistence type="inferred from homology"/>
<dbReference type="PANTHER" id="PTHR30036:SF7">
    <property type="entry name" value="ABC TRANSPORTER PERIPLASMIC-BINDING PROTEIN YPHF"/>
    <property type="match status" value="1"/>
</dbReference>
<dbReference type="Proteomes" id="UP000229681">
    <property type="component" value="Unassembled WGS sequence"/>
</dbReference>
<feature type="chain" id="PRO_5033313268" description="Periplasmic binding protein domain-containing protein" evidence="3">
    <location>
        <begin position="20"/>
        <end position="124"/>
    </location>
</feature>
<accession>A0A2M8PWY4</accession>
<evidence type="ECO:0000313" key="6">
    <source>
        <dbReference type="EMBL" id="PJF42063.1"/>
    </source>
</evidence>
<evidence type="ECO:0000313" key="8">
    <source>
        <dbReference type="Proteomes" id="UP000229681"/>
    </source>
</evidence>
<organism evidence="6 7">
    <name type="scientific">Candidatus Thermofonsia Clade 1 bacterium</name>
    <dbReference type="NCBI Taxonomy" id="2364210"/>
    <lineage>
        <taxon>Bacteria</taxon>
        <taxon>Bacillati</taxon>
        <taxon>Chloroflexota</taxon>
        <taxon>Candidatus Thermofontia</taxon>
        <taxon>Candidatus Thermofonsia Clade 1</taxon>
    </lineage>
</organism>
<feature type="signal peptide" evidence="3">
    <location>
        <begin position="1"/>
        <end position="19"/>
    </location>
</feature>
<evidence type="ECO:0000256" key="2">
    <source>
        <dbReference type="ARBA" id="ARBA00007639"/>
    </source>
</evidence>
<name>A0A2M8PWY4_9CHLR</name>
<dbReference type="PANTHER" id="PTHR30036">
    <property type="entry name" value="D-XYLOSE-BINDING PERIPLASMIC PROTEIN"/>
    <property type="match status" value="1"/>
</dbReference>
<dbReference type="GO" id="GO:0030246">
    <property type="term" value="F:carbohydrate binding"/>
    <property type="evidence" value="ECO:0007669"/>
    <property type="project" value="TreeGrafter"/>
</dbReference>
<evidence type="ECO:0000313" key="7">
    <source>
        <dbReference type="Proteomes" id="UP000228947"/>
    </source>
</evidence>
<evidence type="ECO:0000313" key="5">
    <source>
        <dbReference type="EMBL" id="PJF35091.1"/>
    </source>
</evidence>
<comment type="subcellular location">
    <subcellularLocation>
        <location evidence="1">Cell envelope</location>
    </subcellularLocation>
</comment>
<dbReference type="SUPFAM" id="SSF53822">
    <property type="entry name" value="Periplasmic binding protein-like I"/>
    <property type="match status" value="1"/>
</dbReference>
<dbReference type="GO" id="GO:0030288">
    <property type="term" value="C:outer membrane-bounded periplasmic space"/>
    <property type="evidence" value="ECO:0007669"/>
    <property type="project" value="TreeGrafter"/>
</dbReference>
<dbReference type="EMBL" id="PGTM01000209">
    <property type="protein sequence ID" value="PJF35091.1"/>
    <property type="molecule type" value="Genomic_DNA"/>
</dbReference>
<reference evidence="7 8" key="1">
    <citation type="submission" date="2017-11" db="EMBL/GenBank/DDBJ databases">
        <title>Evolution of Phototrophy in the Chloroflexi Phylum Driven by Horizontal Gene Transfer.</title>
        <authorList>
            <person name="Ward L.M."/>
            <person name="Hemp J."/>
            <person name="Shih P.M."/>
            <person name="Mcglynn S.E."/>
            <person name="Fischer W."/>
        </authorList>
    </citation>
    <scope>NUCLEOTIDE SEQUENCE [LARGE SCALE GENOMIC DNA]</scope>
    <source>
        <strain evidence="6">CP1_1M</strain>
        <strain evidence="5">JP3_13</strain>
    </source>
</reference>
<dbReference type="InterPro" id="IPR050555">
    <property type="entry name" value="Bact_Solute-Bind_Prot2"/>
</dbReference>
<gene>
    <name evidence="5" type="ORF">CUN49_12365</name>
    <name evidence="6" type="ORF">CUN50_05560</name>
</gene>
<feature type="domain" description="Periplasmic binding protein" evidence="4">
    <location>
        <begin position="34"/>
        <end position="122"/>
    </location>
</feature>
<accession>A0A2M8PC17</accession>
<sequence>MRKVTILLLILVLSVAAFAQPTFAQEKRVRLGALIKNLDNEFFLTMQKGYEFAAARLGIDIVVGSTPTEGTAEQQLAILEGWLNEGGFDGLIVTPFRATSLNSALERATQLGIPIINIDELIPA</sequence>
<keyword evidence="3" id="KW-0732">Signal</keyword>
<feature type="non-terminal residue" evidence="6">
    <location>
        <position position="124"/>
    </location>
</feature>
<dbReference type="Gene3D" id="3.40.50.2300">
    <property type="match status" value="1"/>
</dbReference>
<dbReference type="Pfam" id="PF13407">
    <property type="entry name" value="Peripla_BP_4"/>
    <property type="match status" value="1"/>
</dbReference>
<dbReference type="InterPro" id="IPR028082">
    <property type="entry name" value="Peripla_BP_I"/>
</dbReference>
<dbReference type="InterPro" id="IPR025997">
    <property type="entry name" value="SBP_2_dom"/>
</dbReference>
<comment type="caution">
    <text evidence="6">The sequence shown here is derived from an EMBL/GenBank/DDBJ whole genome shotgun (WGS) entry which is preliminary data.</text>
</comment>
<evidence type="ECO:0000256" key="1">
    <source>
        <dbReference type="ARBA" id="ARBA00004196"/>
    </source>
</evidence>
<dbReference type="EMBL" id="PGTL01000036">
    <property type="protein sequence ID" value="PJF42063.1"/>
    <property type="molecule type" value="Genomic_DNA"/>
</dbReference>
<evidence type="ECO:0000259" key="4">
    <source>
        <dbReference type="Pfam" id="PF13407"/>
    </source>
</evidence>
<dbReference type="AlphaFoldDB" id="A0A2M8PWY4"/>
<protein>
    <recommendedName>
        <fullName evidence="4">Periplasmic binding protein domain-containing protein</fullName>
    </recommendedName>
</protein>
<comment type="similarity">
    <text evidence="2">Belongs to the bacterial solute-binding protein 2 family.</text>
</comment>